<dbReference type="Pfam" id="PF17766">
    <property type="entry name" value="fn3_6"/>
    <property type="match status" value="1"/>
</dbReference>
<gene>
    <name evidence="8" type="ORF">ACFOZ4_20475</name>
</gene>
<evidence type="ECO:0000256" key="3">
    <source>
        <dbReference type="ARBA" id="ARBA00022801"/>
    </source>
</evidence>
<dbReference type="EC" id="3.4.-.-" evidence="8"/>
<keyword evidence="2 5" id="KW-0645">Protease</keyword>
<dbReference type="PROSITE" id="PS51892">
    <property type="entry name" value="SUBTILASE"/>
    <property type="match status" value="1"/>
</dbReference>
<feature type="signal peptide" evidence="6">
    <location>
        <begin position="1"/>
        <end position="37"/>
    </location>
</feature>
<evidence type="ECO:0000256" key="5">
    <source>
        <dbReference type="PROSITE-ProRule" id="PRU01240"/>
    </source>
</evidence>
<dbReference type="CDD" id="cd02120">
    <property type="entry name" value="PA_subtilisin_like"/>
    <property type="match status" value="1"/>
</dbReference>
<dbReference type="Proteomes" id="UP001595816">
    <property type="component" value="Unassembled WGS sequence"/>
</dbReference>
<dbReference type="Pfam" id="PF02225">
    <property type="entry name" value="PA"/>
    <property type="match status" value="1"/>
</dbReference>
<dbReference type="InterPro" id="IPR023828">
    <property type="entry name" value="Peptidase_S8_Ser-AS"/>
</dbReference>
<evidence type="ECO:0000313" key="8">
    <source>
        <dbReference type="EMBL" id="MFC4132994.1"/>
    </source>
</evidence>
<dbReference type="InterPro" id="IPR000595">
    <property type="entry name" value="cNMP-bd_dom"/>
</dbReference>
<dbReference type="InterPro" id="IPR015500">
    <property type="entry name" value="Peptidase_S8_subtilisin-rel"/>
</dbReference>
<keyword evidence="3 5" id="KW-0378">Hydrolase</keyword>
<dbReference type="GO" id="GO:0016787">
    <property type="term" value="F:hydrolase activity"/>
    <property type="evidence" value="ECO:0007669"/>
    <property type="project" value="UniProtKB-KW"/>
</dbReference>
<dbReference type="InterPro" id="IPR034197">
    <property type="entry name" value="Peptidases_S8_3"/>
</dbReference>
<evidence type="ECO:0000256" key="4">
    <source>
        <dbReference type="ARBA" id="ARBA00022825"/>
    </source>
</evidence>
<keyword evidence="9" id="KW-1185">Reference proteome</keyword>
<dbReference type="InterPro" id="IPR041469">
    <property type="entry name" value="Subtilisin-like_FN3"/>
</dbReference>
<evidence type="ECO:0000259" key="7">
    <source>
        <dbReference type="PROSITE" id="PS50042"/>
    </source>
</evidence>
<dbReference type="EMBL" id="JBHSAY010000009">
    <property type="protein sequence ID" value="MFC4132994.1"/>
    <property type="molecule type" value="Genomic_DNA"/>
</dbReference>
<dbReference type="PROSITE" id="PS50042">
    <property type="entry name" value="CNMP_BINDING_3"/>
    <property type="match status" value="1"/>
</dbReference>
<sequence>MNALRPKGRRAPATAALAALALVASGLIAGSSTQAVAAGSAQQTKLYIVQAIDAPVATYDGKVSGYTATRTTQGKRLDAHSSGATAYRNYLTSKHDKALRAAGINPTSKTYDYGVTFNGFAVRLTAVEAQKLAKTSGIKKLWESQTYTADTTTTRDFLGLTGKNGVWNQQFHGDKRAGEGVIVGVIDSGIWPESASFAALSEPRPDAKAIAAKWHGTCDSGVEAPVPCNNKLIGARYYRAGFPEIEDFEFDSPRDYGGHGSHTSSTAAGDFGVPATIGGNEVGSISGMAPAARLAMYKALWQGSDGSGHGQEIDLVAAIEQATADGVDVINYSISGSSAYIVAGAEIAFFNAAAAGVFVSASAGNDGDTIGESSVAHNDPWITTVAASTHDRGNSKSVTLGNGSTYKGIGTIPAAVASSPLVYSSAVKRADADPTQAQLCYVGTLDPALTAGKIVVCDRGGNARVEKSLAVKNAGGVGVVLTNTSAAQSLNGDDHFLPTVHLDSTAGAAVRAYAQTAGATASISVVDTTKVRAPQMAGFSSYGPAIAGNGDLLKPDITAPGVDVVASVAPTAANYGNSFATYSGTSMSSPHIAGIAALLIAKHPDWSPMAVKSALMTTASTKDNQGKPIQWAFGDATPLNFGSGHVTPAPAFDPGLVYDSTPTDWIAYGCALGQFQLITDPSFCASYPTVDPSDLNYPSIAVGDLAGSQTIKRSVTNVTKRAGVYVPVVSAPAGFKVKVNPPLLVVGPGKTKSYTVTVTRTTAAIGEWAFGSLTWQEFGTGKHKVRSPIAVKPVSLAVSPEITGSTAAGSVAVPVKSGFAGTLSATLAGLVPADVTSHTLDPAGPSFDDAAPAVSSRTAKLTVTVPAGTIGRYSTFNADYAGATDTDLYAYAAGTANEVTLSAGGDANETMILNPGTYDIYVVLFGSASGPLDVKLNGWTLGTTSAGNATVSPASQTVTVGGATSLTVSWTGLTAGVRYLGKLSYSDGTSTIGSSYLLVG</sequence>
<feature type="active site" description="Charge relay system" evidence="5">
    <location>
        <position position="586"/>
    </location>
</feature>
<keyword evidence="4 5" id="KW-0720">Serine protease</keyword>
<reference evidence="9" key="1">
    <citation type="journal article" date="2019" name="Int. J. Syst. Evol. Microbiol.">
        <title>The Global Catalogue of Microorganisms (GCM) 10K type strain sequencing project: providing services to taxonomists for standard genome sequencing and annotation.</title>
        <authorList>
            <consortium name="The Broad Institute Genomics Platform"/>
            <consortium name="The Broad Institute Genome Sequencing Center for Infectious Disease"/>
            <person name="Wu L."/>
            <person name="Ma J."/>
        </authorList>
    </citation>
    <scope>NUCLEOTIDE SEQUENCE [LARGE SCALE GENOMIC DNA]</scope>
    <source>
        <strain evidence="9">CGMCC 4.7289</strain>
    </source>
</reference>
<dbReference type="Pfam" id="PF00082">
    <property type="entry name" value="Peptidase_S8"/>
    <property type="match status" value="1"/>
</dbReference>
<evidence type="ECO:0000256" key="6">
    <source>
        <dbReference type="SAM" id="SignalP"/>
    </source>
</evidence>
<dbReference type="RefSeq" id="WP_253752041.1">
    <property type="nucleotide sequence ID" value="NZ_JAMZDZ010000001.1"/>
</dbReference>
<comment type="similarity">
    <text evidence="1 5">Belongs to the peptidase S8 family.</text>
</comment>
<dbReference type="InterPro" id="IPR045051">
    <property type="entry name" value="SBT"/>
</dbReference>
<dbReference type="SUPFAM" id="SSF52743">
    <property type="entry name" value="Subtilisin-like"/>
    <property type="match status" value="1"/>
</dbReference>
<keyword evidence="6" id="KW-0732">Signal</keyword>
<organism evidence="8 9">
    <name type="scientific">Hamadaea flava</name>
    <dbReference type="NCBI Taxonomy" id="1742688"/>
    <lineage>
        <taxon>Bacteria</taxon>
        <taxon>Bacillati</taxon>
        <taxon>Actinomycetota</taxon>
        <taxon>Actinomycetes</taxon>
        <taxon>Micromonosporales</taxon>
        <taxon>Micromonosporaceae</taxon>
        <taxon>Hamadaea</taxon>
    </lineage>
</organism>
<evidence type="ECO:0000313" key="9">
    <source>
        <dbReference type="Proteomes" id="UP001595816"/>
    </source>
</evidence>
<feature type="active site" description="Charge relay system" evidence="5">
    <location>
        <position position="187"/>
    </location>
</feature>
<feature type="chain" id="PRO_5045613252" evidence="6">
    <location>
        <begin position="38"/>
        <end position="1000"/>
    </location>
</feature>
<dbReference type="InterPro" id="IPR037045">
    <property type="entry name" value="S8pro/Inhibitor_I9_sf"/>
</dbReference>
<evidence type="ECO:0000256" key="1">
    <source>
        <dbReference type="ARBA" id="ARBA00011073"/>
    </source>
</evidence>
<dbReference type="CDD" id="cd04852">
    <property type="entry name" value="Peptidases_S8_3"/>
    <property type="match status" value="1"/>
</dbReference>
<dbReference type="InterPro" id="IPR003137">
    <property type="entry name" value="PA_domain"/>
</dbReference>
<accession>A0ABV8LR40</accession>
<dbReference type="Gene3D" id="2.60.40.2310">
    <property type="match status" value="1"/>
</dbReference>
<dbReference type="InterPro" id="IPR000209">
    <property type="entry name" value="Peptidase_S8/S53_dom"/>
</dbReference>
<name>A0ABV8LR40_9ACTN</name>
<dbReference type="Gene3D" id="3.40.50.200">
    <property type="entry name" value="Peptidase S8/S53 domain"/>
    <property type="match status" value="1"/>
</dbReference>
<dbReference type="PANTHER" id="PTHR10795">
    <property type="entry name" value="PROPROTEIN CONVERTASE SUBTILISIN/KEXIN"/>
    <property type="match status" value="1"/>
</dbReference>
<feature type="active site" description="Charge relay system" evidence="5">
    <location>
        <position position="259"/>
    </location>
</feature>
<proteinExistence type="inferred from homology"/>
<dbReference type="Gene3D" id="3.50.30.30">
    <property type="match status" value="1"/>
</dbReference>
<dbReference type="InterPro" id="IPR036852">
    <property type="entry name" value="Peptidase_S8/S53_dom_sf"/>
</dbReference>
<feature type="domain" description="Cyclic nucleotide-binding" evidence="7">
    <location>
        <begin position="325"/>
        <end position="389"/>
    </location>
</feature>
<dbReference type="Pfam" id="PF05922">
    <property type="entry name" value="Inhibitor_I9"/>
    <property type="match status" value="1"/>
</dbReference>
<dbReference type="Gene3D" id="3.30.70.80">
    <property type="entry name" value="Peptidase S8 propeptide/proteinase inhibitor I9"/>
    <property type="match status" value="1"/>
</dbReference>
<dbReference type="PRINTS" id="PR00723">
    <property type="entry name" value="SUBTILISIN"/>
</dbReference>
<comment type="caution">
    <text evidence="8">The sequence shown here is derived from an EMBL/GenBank/DDBJ whole genome shotgun (WGS) entry which is preliminary data.</text>
</comment>
<dbReference type="InterPro" id="IPR010259">
    <property type="entry name" value="S8pro/Inhibitor_I9"/>
</dbReference>
<evidence type="ECO:0000256" key="2">
    <source>
        <dbReference type="ARBA" id="ARBA00022670"/>
    </source>
</evidence>
<dbReference type="PROSITE" id="PS00138">
    <property type="entry name" value="SUBTILASE_SER"/>
    <property type="match status" value="1"/>
</dbReference>
<protein>
    <submittedName>
        <fullName evidence="8">S8 family peptidase</fullName>
        <ecNumber evidence="8">3.4.-.-</ecNumber>
    </submittedName>
</protein>